<evidence type="ECO:0000313" key="2">
    <source>
        <dbReference type="EMBL" id="MBB4764430.1"/>
    </source>
</evidence>
<feature type="compositionally biased region" description="Low complexity" evidence="1">
    <location>
        <begin position="110"/>
        <end position="125"/>
    </location>
</feature>
<feature type="compositionally biased region" description="Low complexity" evidence="1">
    <location>
        <begin position="238"/>
        <end position="248"/>
    </location>
</feature>
<dbReference type="AlphaFoldDB" id="A0A7W7I137"/>
<organism evidence="2 3">
    <name type="scientific">Actinoplanes digitatis</name>
    <dbReference type="NCBI Taxonomy" id="1868"/>
    <lineage>
        <taxon>Bacteria</taxon>
        <taxon>Bacillati</taxon>
        <taxon>Actinomycetota</taxon>
        <taxon>Actinomycetes</taxon>
        <taxon>Micromonosporales</taxon>
        <taxon>Micromonosporaceae</taxon>
        <taxon>Actinoplanes</taxon>
    </lineage>
</organism>
<protein>
    <submittedName>
        <fullName evidence="2">Uncharacterized protein</fullName>
    </submittedName>
</protein>
<dbReference type="Proteomes" id="UP000578112">
    <property type="component" value="Unassembled WGS sequence"/>
</dbReference>
<reference evidence="2 3" key="1">
    <citation type="submission" date="2020-08" db="EMBL/GenBank/DDBJ databases">
        <title>Sequencing the genomes of 1000 actinobacteria strains.</title>
        <authorList>
            <person name="Klenk H.-P."/>
        </authorList>
    </citation>
    <scope>NUCLEOTIDE SEQUENCE [LARGE SCALE GENOMIC DNA]</scope>
    <source>
        <strain evidence="2 3">DSM 43149</strain>
    </source>
</reference>
<evidence type="ECO:0000313" key="3">
    <source>
        <dbReference type="Proteomes" id="UP000578112"/>
    </source>
</evidence>
<evidence type="ECO:0000256" key="1">
    <source>
        <dbReference type="SAM" id="MobiDB-lite"/>
    </source>
</evidence>
<feature type="compositionally biased region" description="Basic and acidic residues" evidence="1">
    <location>
        <begin position="58"/>
        <end position="72"/>
    </location>
</feature>
<keyword evidence="3" id="KW-1185">Reference proteome</keyword>
<dbReference type="EMBL" id="JACHNH010000001">
    <property type="protein sequence ID" value="MBB4764430.1"/>
    <property type="molecule type" value="Genomic_DNA"/>
</dbReference>
<feature type="region of interest" description="Disordered" evidence="1">
    <location>
        <begin position="51"/>
        <end position="281"/>
    </location>
</feature>
<gene>
    <name evidence="2" type="ORF">BJ971_004986</name>
</gene>
<sequence>MTWGTTVISWPGLHEPSRTRPFAISAASSAVTVNPLDAGGGLRDVRIAAPHCRRTHHRAGDDHARRNPDRHPATPSPPDGKRGSHAGACTMGRSPPHISTTVPPTPSWMRSRTTATTSAGESAGGIRHVHRRSWNAAERELGRARSSPAPRTSPGSRGCPPTAPARGEADPRTPAQPPRRDQCPDGPSHRHTTPGPAPERRPGRAAHRDHGGLNRLRARRPAGPSTSAATTPQPARPSPSAISSPTPTGDDRRVGHDQAPPQSRPSWSALPTDPPPMTPTT</sequence>
<accession>A0A7W7I137</accession>
<proteinExistence type="predicted"/>
<name>A0A7W7I137_9ACTN</name>
<feature type="compositionally biased region" description="Pro residues" evidence="1">
    <location>
        <begin position="272"/>
        <end position="281"/>
    </location>
</feature>
<comment type="caution">
    <text evidence="2">The sequence shown here is derived from an EMBL/GenBank/DDBJ whole genome shotgun (WGS) entry which is preliminary data.</text>
</comment>
<feature type="compositionally biased region" description="Basic and acidic residues" evidence="1">
    <location>
        <begin position="198"/>
        <end position="212"/>
    </location>
</feature>